<gene>
    <name evidence="14" type="primary">LOC116190279</name>
</gene>
<organism evidence="13 14">
    <name type="scientific">Punica granatum</name>
    <name type="common">Pomegranate</name>
    <dbReference type="NCBI Taxonomy" id="22663"/>
    <lineage>
        <taxon>Eukaryota</taxon>
        <taxon>Viridiplantae</taxon>
        <taxon>Streptophyta</taxon>
        <taxon>Embryophyta</taxon>
        <taxon>Tracheophyta</taxon>
        <taxon>Spermatophyta</taxon>
        <taxon>Magnoliopsida</taxon>
        <taxon>eudicotyledons</taxon>
        <taxon>Gunneridae</taxon>
        <taxon>Pentapetalae</taxon>
        <taxon>rosids</taxon>
        <taxon>malvids</taxon>
        <taxon>Myrtales</taxon>
        <taxon>Lythraceae</taxon>
        <taxon>Punica</taxon>
    </lineage>
</organism>
<dbReference type="PANTHER" id="PTHR10121:SF0">
    <property type="entry name" value="COATOMER SUBUNIT DELTA"/>
    <property type="match status" value="1"/>
</dbReference>
<evidence type="ECO:0000256" key="4">
    <source>
        <dbReference type="ARBA" id="ARBA00022490"/>
    </source>
</evidence>
<dbReference type="InterPro" id="IPR027059">
    <property type="entry name" value="Coatomer_dsu"/>
</dbReference>
<evidence type="ECO:0000256" key="7">
    <source>
        <dbReference type="ARBA" id="ARBA00023034"/>
    </source>
</evidence>
<evidence type="ECO:0000256" key="3">
    <source>
        <dbReference type="ARBA" id="ARBA00022448"/>
    </source>
</evidence>
<dbReference type="PROSITE" id="PS51072">
    <property type="entry name" value="MHD"/>
    <property type="match status" value="1"/>
</dbReference>
<keyword evidence="6 10" id="KW-0653">Protein transport</keyword>
<dbReference type="GO" id="GO:0006888">
    <property type="term" value="P:endoplasmic reticulum to Golgi vesicle-mediated transport"/>
    <property type="evidence" value="ECO:0007669"/>
    <property type="project" value="TreeGrafter"/>
</dbReference>
<evidence type="ECO:0000256" key="11">
    <source>
        <dbReference type="RuleBase" id="RU366052"/>
    </source>
</evidence>
<dbReference type="AlphaFoldDB" id="A0A6P8BZS6"/>
<dbReference type="GO" id="GO:0006890">
    <property type="term" value="P:retrograde vesicle-mediated transport, Golgi to endoplasmic reticulum"/>
    <property type="evidence" value="ECO:0007669"/>
    <property type="project" value="UniProtKB-UniRule"/>
</dbReference>
<keyword evidence="13" id="KW-1185">Reference proteome</keyword>
<dbReference type="Proteomes" id="UP000515151">
    <property type="component" value="Unplaced"/>
</dbReference>
<feature type="domain" description="MHD" evidence="12">
    <location>
        <begin position="1"/>
        <end position="206"/>
    </location>
</feature>
<evidence type="ECO:0000256" key="1">
    <source>
        <dbReference type="ARBA" id="ARBA00010516"/>
    </source>
</evidence>
<evidence type="ECO:0000256" key="10">
    <source>
        <dbReference type="RuleBase" id="RU364018"/>
    </source>
</evidence>
<accession>A0A6P8BZS6</accession>
<evidence type="ECO:0000256" key="5">
    <source>
        <dbReference type="ARBA" id="ARBA00022892"/>
    </source>
</evidence>
<dbReference type="FunFam" id="2.60.40.1170:FF:000007">
    <property type="entry name" value="Coatomer subunit delta"/>
    <property type="match status" value="1"/>
</dbReference>
<name>A0A6P8BZS6_PUNGR</name>
<dbReference type="OrthoDB" id="10266042at2759"/>
<comment type="function">
    <text evidence="10">The coatomer is a cytosolic protein complex that binds to dilysine motifs and reversibly associates with Golgi non-clathrin-coated vesicles, which further mediate biosynthetic protein transport from the ER, via the Golgi up to the trans Golgi network. Coatomer complex is required for budding from Golgi membranes, and is essential for the retrograde Golgi-to-ER transport of dilysine-tagged proteins.</text>
</comment>
<dbReference type="SUPFAM" id="SSF49447">
    <property type="entry name" value="Second domain of Mu2 adaptin subunit (ap50) of ap2 adaptor"/>
    <property type="match status" value="1"/>
</dbReference>
<keyword evidence="9 10" id="KW-0968">Cytoplasmic vesicle</keyword>
<dbReference type="GO" id="GO:0000139">
    <property type="term" value="C:Golgi membrane"/>
    <property type="evidence" value="ECO:0007669"/>
    <property type="project" value="UniProtKB-SubCell"/>
</dbReference>
<dbReference type="GO" id="GO:0051645">
    <property type="term" value="P:Golgi localization"/>
    <property type="evidence" value="ECO:0007669"/>
    <property type="project" value="TreeGrafter"/>
</dbReference>
<evidence type="ECO:0000256" key="8">
    <source>
        <dbReference type="ARBA" id="ARBA00023136"/>
    </source>
</evidence>
<keyword evidence="3 10" id="KW-0813">Transport</keyword>
<proteinExistence type="inferred from homology"/>
<comment type="subunit">
    <text evidence="2 10">Oligomeric complex that consists of at least the alpha, beta, beta', gamma, delta, epsilon and zeta subunits.</text>
</comment>
<protein>
    <recommendedName>
        <fullName evidence="10">Coatomer subunit delta</fullName>
    </recommendedName>
</protein>
<evidence type="ECO:0000313" key="13">
    <source>
        <dbReference type="Proteomes" id="UP000515151"/>
    </source>
</evidence>
<keyword evidence="4 10" id="KW-0963">Cytoplasm</keyword>
<dbReference type="PANTHER" id="PTHR10121">
    <property type="entry name" value="COATOMER SUBUNIT DELTA"/>
    <property type="match status" value="1"/>
</dbReference>
<evidence type="ECO:0000259" key="12">
    <source>
        <dbReference type="PROSITE" id="PS51072"/>
    </source>
</evidence>
<evidence type="ECO:0000313" key="14">
    <source>
        <dbReference type="RefSeq" id="XP_031375819.1"/>
    </source>
</evidence>
<dbReference type="GeneID" id="116190279"/>
<dbReference type="CDD" id="cd09254">
    <property type="entry name" value="AP_delta-COPI_MHD"/>
    <property type="match status" value="1"/>
</dbReference>
<dbReference type="Gene3D" id="2.60.40.1170">
    <property type="entry name" value="Mu homology domain, subdomain B"/>
    <property type="match status" value="1"/>
</dbReference>
<dbReference type="Pfam" id="PF00928">
    <property type="entry name" value="Adap_comp_sub"/>
    <property type="match status" value="1"/>
</dbReference>
<dbReference type="GO" id="GO:0030126">
    <property type="term" value="C:COPI vesicle coat"/>
    <property type="evidence" value="ECO:0007669"/>
    <property type="project" value="UniProtKB-UniRule"/>
</dbReference>
<comment type="subcellular location">
    <subcellularLocation>
        <location evidence="10 11">Cytoplasm</location>
    </subcellularLocation>
    <subcellularLocation>
        <location evidence="10 11">Cytoplasmic vesicle</location>
        <location evidence="10 11">COPI-coated vesicle membrane</location>
        <topology evidence="10 11">Peripheral membrane protein</topology>
        <orientation evidence="10 11">Cytoplasmic side</orientation>
    </subcellularLocation>
    <subcellularLocation>
        <location evidence="10 11">Golgi apparatus membrane</location>
        <topology evidence="10 11">Peripheral membrane protein</topology>
        <orientation evidence="10 11">Cytoplasmic side</orientation>
    </subcellularLocation>
</comment>
<dbReference type="RefSeq" id="XP_031375819.1">
    <property type="nucleotide sequence ID" value="XM_031519959.1"/>
</dbReference>
<keyword evidence="7 10" id="KW-0333">Golgi apparatus</keyword>
<dbReference type="GO" id="GO:0015031">
    <property type="term" value="P:protein transport"/>
    <property type="evidence" value="ECO:0007669"/>
    <property type="project" value="UniProtKB-KW"/>
</dbReference>
<keyword evidence="8 10" id="KW-0472">Membrane</keyword>
<keyword evidence="5 10" id="KW-0931">ER-Golgi transport</keyword>
<dbReference type="InterPro" id="IPR036168">
    <property type="entry name" value="AP2_Mu_C_sf"/>
</dbReference>
<reference evidence="13" key="1">
    <citation type="journal article" date="2020" name="Plant Biotechnol. J.">
        <title>The pomegranate (Punica granatum L.) draft genome dissects genetic divergence between soft- and hard-seeded cultivars.</title>
        <authorList>
            <person name="Luo X."/>
            <person name="Li H."/>
            <person name="Wu Z."/>
            <person name="Yao W."/>
            <person name="Zhao P."/>
            <person name="Cao D."/>
            <person name="Yu H."/>
            <person name="Li K."/>
            <person name="Poudel K."/>
            <person name="Zhao D."/>
            <person name="Zhang F."/>
            <person name="Xia X."/>
            <person name="Chen L."/>
            <person name="Wang Q."/>
            <person name="Jing D."/>
            <person name="Cao S."/>
        </authorList>
    </citation>
    <scope>NUCLEOTIDE SEQUENCE [LARGE SCALE GENOMIC DNA]</scope>
    <source>
        <strain evidence="13">cv. Tunisia</strain>
    </source>
</reference>
<evidence type="ECO:0000256" key="9">
    <source>
        <dbReference type="ARBA" id="ARBA00023329"/>
    </source>
</evidence>
<evidence type="ECO:0000256" key="2">
    <source>
        <dbReference type="ARBA" id="ARBA00011775"/>
    </source>
</evidence>
<reference evidence="14" key="2">
    <citation type="submission" date="2025-08" db="UniProtKB">
        <authorList>
            <consortium name="RefSeq"/>
        </authorList>
    </citation>
    <scope>IDENTIFICATION</scope>
    <source>
        <tissue evidence="14">Leaf</tissue>
    </source>
</reference>
<evidence type="ECO:0000256" key="6">
    <source>
        <dbReference type="ARBA" id="ARBA00022927"/>
    </source>
</evidence>
<feature type="non-terminal residue" evidence="14">
    <location>
        <position position="1"/>
    </location>
</feature>
<dbReference type="InterPro" id="IPR028565">
    <property type="entry name" value="MHD"/>
</dbReference>
<sequence>HVSRLQIETGGNPGILFKTHPNINKELFANENILGLKDPKRPFPTGQAGDAGGVGLLKWRMQSVDESMVPLTINCWPSVSGNETYVSIEYEAPSMFDLRNVVISVPLPPLREAPNVRQIDGEWRYNSRNSILEWSILLIDNSNRSGSMEFVVPPADSSAFFPISVQFSATSTFSDLKVVNILPLGSGSPPKFSQRTQLITENYQVV</sequence>
<comment type="similarity">
    <text evidence="1 10">Belongs to the adaptor complexes medium subunit family. Delta-COP subfamily.</text>
</comment>